<dbReference type="Proteomes" id="UP000477951">
    <property type="component" value="Unassembled WGS sequence"/>
</dbReference>
<gene>
    <name evidence="1" type="ORF">GOZ90_22805</name>
</gene>
<comment type="caution">
    <text evidence="1">The sequence shown here is derived from an EMBL/GenBank/DDBJ whole genome shotgun (WGS) entry which is preliminary data.</text>
</comment>
<dbReference type="EMBL" id="WPHR01000031">
    <property type="protein sequence ID" value="MUZ75506.1"/>
    <property type="molecule type" value="Genomic_DNA"/>
</dbReference>
<evidence type="ECO:0000313" key="2">
    <source>
        <dbReference type="Proteomes" id="UP000477951"/>
    </source>
</evidence>
<dbReference type="RefSeq" id="WP_197435484.1">
    <property type="nucleotide sequence ID" value="NZ_WPHR01000031.1"/>
</dbReference>
<organism evidence="1 2">
    <name type="scientific">Agrobacterium vitis</name>
    <name type="common">Rhizobium vitis</name>
    <dbReference type="NCBI Taxonomy" id="373"/>
    <lineage>
        <taxon>Bacteria</taxon>
        <taxon>Pseudomonadati</taxon>
        <taxon>Pseudomonadota</taxon>
        <taxon>Alphaproteobacteria</taxon>
        <taxon>Hyphomicrobiales</taxon>
        <taxon>Rhizobiaceae</taxon>
        <taxon>Rhizobium/Agrobacterium group</taxon>
        <taxon>Agrobacterium</taxon>
    </lineage>
</organism>
<reference evidence="1 2" key="1">
    <citation type="submission" date="2019-12" db="EMBL/GenBank/DDBJ databases">
        <title>Whole-genome sequencing of Allorhizobium vitis.</title>
        <authorList>
            <person name="Gan H.M."/>
            <person name="Szegedi E."/>
            <person name="Burr T."/>
            <person name="Savka M.A."/>
        </authorList>
    </citation>
    <scope>NUCLEOTIDE SEQUENCE [LARGE SCALE GENOMIC DNA]</scope>
    <source>
        <strain evidence="1 2">CG516</strain>
    </source>
</reference>
<protein>
    <submittedName>
        <fullName evidence="1">Uncharacterized protein</fullName>
    </submittedName>
</protein>
<dbReference type="AlphaFoldDB" id="A0A6L6VIQ5"/>
<evidence type="ECO:0000313" key="1">
    <source>
        <dbReference type="EMBL" id="MUZ75506.1"/>
    </source>
</evidence>
<accession>A0A6L6VIQ5</accession>
<name>A0A6L6VIQ5_AGRVI</name>
<proteinExistence type="predicted"/>
<sequence>MAPRRRRPAELGLLHNFGLKLSSSGELVLQLGYGKFLQVCPELQNVIEPLPEARQQLWETFPLCTEDCFRSFETMRDLPTFIPVVEPVVALGFVSTLDIPDRIKNFKAVGPALG</sequence>